<feature type="binding site" evidence="4">
    <location>
        <position position="64"/>
    </location>
    <ligand>
        <name>ATP</name>
        <dbReference type="ChEBI" id="CHEBI:30616"/>
    </ligand>
</feature>
<dbReference type="InterPro" id="IPR000719">
    <property type="entry name" value="Prot_kinase_dom"/>
</dbReference>
<evidence type="ECO:0000256" key="5">
    <source>
        <dbReference type="SAM" id="MobiDB-lite"/>
    </source>
</evidence>
<dbReference type="InterPro" id="IPR011009">
    <property type="entry name" value="Kinase-like_dom_sf"/>
</dbReference>
<comment type="caution">
    <text evidence="7">The sequence shown here is derived from an EMBL/GenBank/DDBJ whole genome shotgun (WGS) entry which is preliminary data.</text>
</comment>
<protein>
    <recommendedName>
        <fullName evidence="1">non-specific serine/threonine protein kinase</fullName>
        <ecNumber evidence="1">2.7.11.1</ecNumber>
    </recommendedName>
</protein>
<organism evidence="7 8">
    <name type="scientific">Batrachochytrium salamandrivorans</name>
    <dbReference type="NCBI Taxonomy" id="1357716"/>
    <lineage>
        <taxon>Eukaryota</taxon>
        <taxon>Fungi</taxon>
        <taxon>Fungi incertae sedis</taxon>
        <taxon>Chytridiomycota</taxon>
        <taxon>Chytridiomycota incertae sedis</taxon>
        <taxon>Chytridiomycetes</taxon>
        <taxon>Rhizophydiales</taxon>
        <taxon>Rhizophydiales incertae sedis</taxon>
        <taxon>Batrachochytrium</taxon>
    </lineage>
</organism>
<dbReference type="EMBL" id="JAFCIX010000037">
    <property type="protein sequence ID" value="KAH6600420.1"/>
    <property type="molecule type" value="Genomic_DNA"/>
</dbReference>
<dbReference type="Gene3D" id="1.10.510.10">
    <property type="entry name" value="Transferase(Phosphotransferase) domain 1"/>
    <property type="match status" value="1"/>
</dbReference>
<dbReference type="PROSITE" id="PS00107">
    <property type="entry name" value="PROTEIN_KINASE_ATP"/>
    <property type="match status" value="1"/>
</dbReference>
<sequence>MLTALRTATCMQPTHVPTSHTQSYSLQDTVIKNRWKLLKVLGKGAFGEVYLAIDLSTKEHVAIKIEAPECKKPVLKLEVSVLQKLQYTLPEKSTDDRIYSYLVMERLGPNLSDIRKQMGGKFSIATTALLAKHMLLGIEASHKIGILHRDIKPGNFCMAAAGSPYVDEYKRPRCFLIDFGLSRRYISSSGRVREPRSKVGFRGTARYASISAHHGTELCRADDLWSLFYIIVEFLTGVLPWRGKEKEKIGHMKKELTNPDLVSGLPSPVLFIHTYLLSLSYATVPDYQLILHFLDELFKTSNMPIDTPYDWDLNLPSSSASPLTEASETRVSKHMASSRMGSGQDDTPCIAIQLNNATLSTPDTPTVGMGKGAPLEIDTTMVHGSTPELSTLLSPTMSKTDFPGGSLVDSFGRPALPTTTYLALSVREPSLARTVRSISTVSTTGCKEVLQTKDILQTKDVLQSKVAQPSSHTSDRKCQPRWVNSLLDHTVGIIPITKLTHDSGLKSTHVRASTERESYETRPTSAVPCPMTGTAVSTQAHLMDTGLAKPPKNKKTRWWADFSICC</sequence>
<keyword evidence="8" id="KW-1185">Reference proteome</keyword>
<accession>A0ABQ8FLN2</accession>
<dbReference type="EC" id="2.7.11.1" evidence="1"/>
<evidence type="ECO:0000259" key="6">
    <source>
        <dbReference type="PROSITE" id="PS50011"/>
    </source>
</evidence>
<proteinExistence type="predicted"/>
<keyword evidence="3 4" id="KW-0067">ATP-binding</keyword>
<evidence type="ECO:0000256" key="1">
    <source>
        <dbReference type="ARBA" id="ARBA00012513"/>
    </source>
</evidence>
<dbReference type="Pfam" id="PF00069">
    <property type="entry name" value="Pkinase"/>
    <property type="match status" value="1"/>
</dbReference>
<dbReference type="SUPFAM" id="SSF56112">
    <property type="entry name" value="Protein kinase-like (PK-like)"/>
    <property type="match status" value="1"/>
</dbReference>
<evidence type="ECO:0000313" key="7">
    <source>
        <dbReference type="EMBL" id="KAH6600420.1"/>
    </source>
</evidence>
<dbReference type="PROSITE" id="PS50011">
    <property type="entry name" value="PROTEIN_KINASE_DOM"/>
    <property type="match status" value="1"/>
</dbReference>
<name>A0ABQ8FLN2_9FUNG</name>
<dbReference type="InterPro" id="IPR008271">
    <property type="entry name" value="Ser/Thr_kinase_AS"/>
</dbReference>
<dbReference type="InterPro" id="IPR017441">
    <property type="entry name" value="Protein_kinase_ATP_BS"/>
</dbReference>
<evidence type="ECO:0000256" key="3">
    <source>
        <dbReference type="ARBA" id="ARBA00022840"/>
    </source>
</evidence>
<gene>
    <name evidence="7" type="ORF">BASA50_002317</name>
</gene>
<dbReference type="PANTHER" id="PTHR11909">
    <property type="entry name" value="CASEIN KINASE-RELATED"/>
    <property type="match status" value="1"/>
</dbReference>
<dbReference type="PROSITE" id="PS00108">
    <property type="entry name" value="PROTEIN_KINASE_ST"/>
    <property type="match status" value="1"/>
</dbReference>
<dbReference type="Proteomes" id="UP001648503">
    <property type="component" value="Unassembled WGS sequence"/>
</dbReference>
<dbReference type="SMART" id="SM00220">
    <property type="entry name" value="S_TKc"/>
    <property type="match status" value="1"/>
</dbReference>
<keyword evidence="2 4" id="KW-0547">Nucleotide-binding</keyword>
<feature type="domain" description="Protein kinase" evidence="6">
    <location>
        <begin position="35"/>
        <end position="298"/>
    </location>
</feature>
<reference evidence="7 8" key="1">
    <citation type="submission" date="2021-02" db="EMBL/GenBank/DDBJ databases">
        <title>Variation within the Batrachochytrium salamandrivorans European outbreak.</title>
        <authorList>
            <person name="Kelly M."/>
            <person name="Pasmans F."/>
            <person name="Shea T.P."/>
            <person name="Munoz J.F."/>
            <person name="Carranza S."/>
            <person name="Cuomo C.A."/>
            <person name="Martel A."/>
        </authorList>
    </citation>
    <scope>NUCLEOTIDE SEQUENCE [LARGE SCALE GENOMIC DNA]</scope>
    <source>
        <strain evidence="7 8">AMFP18/2</strain>
    </source>
</reference>
<dbReference type="InterPro" id="IPR050235">
    <property type="entry name" value="CK1_Ser-Thr_kinase"/>
</dbReference>
<evidence type="ECO:0000256" key="4">
    <source>
        <dbReference type="PROSITE-ProRule" id="PRU10141"/>
    </source>
</evidence>
<feature type="region of interest" description="Disordered" evidence="5">
    <location>
        <begin position="507"/>
        <end position="530"/>
    </location>
</feature>
<evidence type="ECO:0000313" key="8">
    <source>
        <dbReference type="Proteomes" id="UP001648503"/>
    </source>
</evidence>
<evidence type="ECO:0000256" key="2">
    <source>
        <dbReference type="ARBA" id="ARBA00022741"/>
    </source>
</evidence>